<comment type="similarity">
    <text evidence="2">Belongs to the ABC transporter superfamily.</text>
</comment>
<evidence type="ECO:0000256" key="6">
    <source>
        <dbReference type="ARBA" id="ARBA00022840"/>
    </source>
</evidence>
<dbReference type="SMART" id="SM00382">
    <property type="entry name" value="AAA"/>
    <property type="match status" value="1"/>
</dbReference>
<dbReference type="CDD" id="cd03257">
    <property type="entry name" value="ABC_NikE_OppD_transporters"/>
    <property type="match status" value="1"/>
</dbReference>
<evidence type="ECO:0000313" key="10">
    <source>
        <dbReference type="Proteomes" id="UP001501442"/>
    </source>
</evidence>
<dbReference type="Pfam" id="PF00005">
    <property type="entry name" value="ABC_tran"/>
    <property type="match status" value="1"/>
</dbReference>
<dbReference type="PANTHER" id="PTHR43297">
    <property type="entry name" value="OLIGOPEPTIDE TRANSPORT ATP-BINDING PROTEIN APPD"/>
    <property type="match status" value="1"/>
</dbReference>
<dbReference type="EMBL" id="BAABHK010000006">
    <property type="protein sequence ID" value="GAA4629118.1"/>
    <property type="molecule type" value="Genomic_DNA"/>
</dbReference>
<evidence type="ECO:0000256" key="1">
    <source>
        <dbReference type="ARBA" id="ARBA00004202"/>
    </source>
</evidence>
<evidence type="ECO:0000256" key="3">
    <source>
        <dbReference type="ARBA" id="ARBA00022448"/>
    </source>
</evidence>
<keyword evidence="10" id="KW-1185">Reference proteome</keyword>
<dbReference type="PANTHER" id="PTHR43297:SF2">
    <property type="entry name" value="DIPEPTIDE TRANSPORT ATP-BINDING PROTEIN DPPD"/>
    <property type="match status" value="1"/>
</dbReference>
<dbReference type="SUPFAM" id="SSF52540">
    <property type="entry name" value="P-loop containing nucleoside triphosphate hydrolases"/>
    <property type="match status" value="1"/>
</dbReference>
<keyword evidence="7" id="KW-0472">Membrane</keyword>
<dbReference type="InterPro" id="IPR027417">
    <property type="entry name" value="P-loop_NTPase"/>
</dbReference>
<dbReference type="RefSeq" id="WP_345433249.1">
    <property type="nucleotide sequence ID" value="NZ_BAABHK010000006.1"/>
</dbReference>
<keyword evidence="5" id="KW-0547">Nucleotide-binding</keyword>
<name>A0ABP8UG55_9ACTN</name>
<dbReference type="InterPro" id="IPR003593">
    <property type="entry name" value="AAA+_ATPase"/>
</dbReference>
<protein>
    <recommendedName>
        <fullName evidence="8">ABC transporter domain-containing protein</fullName>
    </recommendedName>
</protein>
<dbReference type="InterPro" id="IPR003439">
    <property type="entry name" value="ABC_transporter-like_ATP-bd"/>
</dbReference>
<evidence type="ECO:0000259" key="8">
    <source>
        <dbReference type="PROSITE" id="PS50893"/>
    </source>
</evidence>
<evidence type="ECO:0000256" key="7">
    <source>
        <dbReference type="ARBA" id="ARBA00023136"/>
    </source>
</evidence>
<dbReference type="Gene3D" id="3.40.50.300">
    <property type="entry name" value="P-loop containing nucleotide triphosphate hydrolases"/>
    <property type="match status" value="1"/>
</dbReference>
<evidence type="ECO:0000256" key="5">
    <source>
        <dbReference type="ARBA" id="ARBA00022741"/>
    </source>
</evidence>
<dbReference type="PROSITE" id="PS50893">
    <property type="entry name" value="ABC_TRANSPORTER_2"/>
    <property type="match status" value="1"/>
</dbReference>
<sequence>MSPLLTVENLRVRSGDRLLASLDSLQVDRGECAAIVGESGSGKTTTLNAMLGLTDGLTVSGRIAVGGVDVVGADERALGRIRGSKVALISQSPQDSLNPTMRLGTLLRRVLARHGVRGAEARERTGEALGSVLLDPALLRRYPHQVSGGQAQRFAIATAVALRADVILADEPTSALDVTVQAAVLGLLTRLREDHGIALVFVSHDLAVVSGIADQVVVMRDGRVVESGPAAGVLSRPSAAYTRELLDAVPAIGEGPC</sequence>
<dbReference type="InterPro" id="IPR050388">
    <property type="entry name" value="ABC_Ni/Peptide_Import"/>
</dbReference>
<comment type="subcellular location">
    <subcellularLocation>
        <location evidence="1">Cell membrane</location>
        <topology evidence="1">Peripheral membrane protein</topology>
    </subcellularLocation>
</comment>
<feature type="domain" description="ABC transporter" evidence="8">
    <location>
        <begin position="5"/>
        <end position="246"/>
    </location>
</feature>
<dbReference type="InterPro" id="IPR017871">
    <property type="entry name" value="ABC_transporter-like_CS"/>
</dbReference>
<dbReference type="PROSITE" id="PS00211">
    <property type="entry name" value="ABC_TRANSPORTER_1"/>
    <property type="match status" value="1"/>
</dbReference>
<organism evidence="9 10">
    <name type="scientific">Actinoallomurus vinaceus</name>
    <dbReference type="NCBI Taxonomy" id="1080074"/>
    <lineage>
        <taxon>Bacteria</taxon>
        <taxon>Bacillati</taxon>
        <taxon>Actinomycetota</taxon>
        <taxon>Actinomycetes</taxon>
        <taxon>Streptosporangiales</taxon>
        <taxon>Thermomonosporaceae</taxon>
        <taxon>Actinoallomurus</taxon>
    </lineage>
</organism>
<keyword evidence="4" id="KW-1003">Cell membrane</keyword>
<accession>A0ABP8UG55</accession>
<evidence type="ECO:0000313" key="9">
    <source>
        <dbReference type="EMBL" id="GAA4629118.1"/>
    </source>
</evidence>
<proteinExistence type="inferred from homology"/>
<comment type="caution">
    <text evidence="9">The sequence shown here is derived from an EMBL/GenBank/DDBJ whole genome shotgun (WGS) entry which is preliminary data.</text>
</comment>
<evidence type="ECO:0000256" key="4">
    <source>
        <dbReference type="ARBA" id="ARBA00022475"/>
    </source>
</evidence>
<keyword evidence="3" id="KW-0813">Transport</keyword>
<dbReference type="Proteomes" id="UP001501442">
    <property type="component" value="Unassembled WGS sequence"/>
</dbReference>
<reference evidence="10" key="1">
    <citation type="journal article" date="2019" name="Int. J. Syst. Evol. Microbiol.">
        <title>The Global Catalogue of Microorganisms (GCM) 10K type strain sequencing project: providing services to taxonomists for standard genome sequencing and annotation.</title>
        <authorList>
            <consortium name="The Broad Institute Genomics Platform"/>
            <consortium name="The Broad Institute Genome Sequencing Center for Infectious Disease"/>
            <person name="Wu L."/>
            <person name="Ma J."/>
        </authorList>
    </citation>
    <scope>NUCLEOTIDE SEQUENCE [LARGE SCALE GENOMIC DNA]</scope>
    <source>
        <strain evidence="10">JCM 17939</strain>
    </source>
</reference>
<evidence type="ECO:0000256" key="2">
    <source>
        <dbReference type="ARBA" id="ARBA00005417"/>
    </source>
</evidence>
<gene>
    <name evidence="9" type="ORF">GCM10023196_048470</name>
</gene>
<keyword evidence="6" id="KW-0067">ATP-binding</keyword>